<reference evidence="1 2" key="1">
    <citation type="submission" date="2018-11" db="EMBL/GenBank/DDBJ databases">
        <title>The Potential of Streptomyces as Biocontrol Agents against the Tomato grey mould, Botrytis cinerea (Gray mold) Frontiers in Microbiology.</title>
        <authorList>
            <person name="Li D."/>
        </authorList>
    </citation>
    <scope>NUCLEOTIDE SEQUENCE [LARGE SCALE GENOMIC DNA]</scope>
    <source>
        <strain evidence="1 2">NEAU-LD23</strain>
    </source>
</reference>
<dbReference type="Gene3D" id="3.40.50.150">
    <property type="entry name" value="Vaccinia Virus protein VP39"/>
    <property type="match status" value="1"/>
</dbReference>
<comment type="caution">
    <text evidence="1">The sequence shown here is derived from an EMBL/GenBank/DDBJ whole genome shotgun (WGS) entry which is preliminary data.</text>
</comment>
<dbReference type="GO" id="GO:0008168">
    <property type="term" value="F:methyltransferase activity"/>
    <property type="evidence" value="ECO:0007669"/>
    <property type="project" value="UniProtKB-KW"/>
</dbReference>
<name>A0A3M8X3M7_9ACTN</name>
<proteinExistence type="predicted"/>
<organism evidence="1 2">
    <name type="scientific">Streptomyces botrytidirepellens</name>
    <dbReference type="NCBI Taxonomy" id="2486417"/>
    <lineage>
        <taxon>Bacteria</taxon>
        <taxon>Bacillati</taxon>
        <taxon>Actinomycetota</taxon>
        <taxon>Actinomycetes</taxon>
        <taxon>Kitasatosporales</taxon>
        <taxon>Streptomycetaceae</taxon>
        <taxon>Streptomyces</taxon>
    </lineage>
</organism>
<dbReference type="AlphaFoldDB" id="A0A3M8X3M7"/>
<gene>
    <name evidence="1" type="ORF">EEJ42_03310</name>
</gene>
<dbReference type="InterPro" id="IPR029063">
    <property type="entry name" value="SAM-dependent_MTases_sf"/>
</dbReference>
<evidence type="ECO:0000313" key="2">
    <source>
        <dbReference type="Proteomes" id="UP000275401"/>
    </source>
</evidence>
<dbReference type="RefSeq" id="WP_123098528.1">
    <property type="nucleotide sequence ID" value="NZ_RIBZ01000046.1"/>
</dbReference>
<dbReference type="Pfam" id="PF13489">
    <property type="entry name" value="Methyltransf_23"/>
    <property type="match status" value="1"/>
</dbReference>
<dbReference type="CDD" id="cd02440">
    <property type="entry name" value="AdoMet_MTases"/>
    <property type="match status" value="1"/>
</dbReference>
<sequence>MSTEATVDPVVALVAGHPWVAGARAAPDGRILVRPHPSATAARPVPGSLLHECLDHWAEVYDWVYQGAQGRHADDLDLSGWRASDTGLPLPTEHMRDWLDRTVDLVLSQRPRRILELGCGTGLLAHRLHARLDGYVGTDVAPAAVGRLSRAGLPGTAFVRAAAHEAGTADVRRAMDAVFGAEVRPDCVLLNSVTQCFPSLDYLAAVLHEALGAVTDPGTVIVGDIRHSGLLTDHFTWLERTRSPESDPDTFDVRVKAAIASDEEMSFAPEAVTAMVATHGRPVRMSVHARTMELNTELTRYRYDLVLHVGVRPQTVPGADGVRRVRWSDHQGKGLPVALRAALSERPAILSSIPNALLSDAPEAVTPFALRRALHGLDAAVLLDADDPHMLAVAAPADCAYAATPPTAGVPVAWDPVAHEPLMAFVRRRLPEVLRDHVQRMSPGTMPPRITVADEDEIGEMAP</sequence>
<accession>A0A3M8X3M7</accession>
<dbReference type="Proteomes" id="UP000275401">
    <property type="component" value="Unassembled WGS sequence"/>
</dbReference>
<evidence type="ECO:0000313" key="1">
    <source>
        <dbReference type="EMBL" id="RNG36059.1"/>
    </source>
</evidence>
<keyword evidence="1" id="KW-0489">Methyltransferase</keyword>
<protein>
    <submittedName>
        <fullName evidence="1">Methyltransferase type 12</fullName>
    </submittedName>
</protein>
<keyword evidence="1" id="KW-0808">Transferase</keyword>
<dbReference type="GO" id="GO:0032259">
    <property type="term" value="P:methylation"/>
    <property type="evidence" value="ECO:0007669"/>
    <property type="project" value="UniProtKB-KW"/>
</dbReference>
<dbReference type="SUPFAM" id="SSF53335">
    <property type="entry name" value="S-adenosyl-L-methionine-dependent methyltransferases"/>
    <property type="match status" value="1"/>
</dbReference>
<dbReference type="EMBL" id="RIBZ01000046">
    <property type="protein sequence ID" value="RNG36059.1"/>
    <property type="molecule type" value="Genomic_DNA"/>
</dbReference>
<keyword evidence="2" id="KW-1185">Reference proteome</keyword>